<gene>
    <name evidence="4" type="ORF">LNKW23_18050</name>
</gene>
<evidence type="ECO:0000256" key="1">
    <source>
        <dbReference type="ARBA" id="ARBA00004328"/>
    </source>
</evidence>
<dbReference type="Gene3D" id="3.30.2320.10">
    <property type="entry name" value="hypothetical protein PF0899 domain"/>
    <property type="match status" value="1"/>
</dbReference>
<feature type="compositionally biased region" description="Basic and acidic residues" evidence="2">
    <location>
        <begin position="26"/>
        <end position="80"/>
    </location>
</feature>
<feature type="domain" description="Phage capsid-like C-terminal" evidence="3">
    <location>
        <begin position="121"/>
        <end position="401"/>
    </location>
</feature>
<dbReference type="Gene3D" id="3.30.2400.10">
    <property type="entry name" value="Major capsid protein gp5"/>
    <property type="match status" value="1"/>
</dbReference>
<dbReference type="EMBL" id="BSYI01000011">
    <property type="protein sequence ID" value="GMG82592.1"/>
    <property type="molecule type" value="Genomic_DNA"/>
</dbReference>
<protein>
    <submittedName>
        <fullName evidence="4">Phage major capsid protein</fullName>
    </submittedName>
</protein>
<keyword evidence="5" id="KW-1185">Reference proteome</keyword>
<comment type="subcellular location">
    <subcellularLocation>
        <location evidence="1">Virion</location>
    </subcellularLocation>
</comment>
<reference evidence="4 5" key="1">
    <citation type="submission" date="2023-04" db="EMBL/GenBank/DDBJ databases">
        <title>Marinoamorphus aggregata gen. nov., sp. Nov., isolate from tissue of brittle star Ophioplocus japonicus.</title>
        <authorList>
            <person name="Kawano K."/>
            <person name="Sawayama S."/>
            <person name="Nakagawa S."/>
        </authorList>
    </citation>
    <scope>NUCLEOTIDE SEQUENCE [LARGE SCALE GENOMIC DNA]</scope>
    <source>
        <strain evidence="4 5">NKW23</strain>
    </source>
</reference>
<dbReference type="InterPro" id="IPR054612">
    <property type="entry name" value="Phage_capsid-like_C"/>
</dbReference>
<comment type="caution">
    <text evidence="4">The sequence shown here is derived from an EMBL/GenBank/DDBJ whole genome shotgun (WGS) entry which is preliminary data.</text>
</comment>
<proteinExistence type="predicted"/>
<evidence type="ECO:0000313" key="4">
    <source>
        <dbReference type="EMBL" id="GMG82592.1"/>
    </source>
</evidence>
<evidence type="ECO:0000259" key="3">
    <source>
        <dbReference type="Pfam" id="PF05065"/>
    </source>
</evidence>
<dbReference type="InterPro" id="IPR024455">
    <property type="entry name" value="Phage_capsid"/>
</dbReference>
<evidence type="ECO:0000256" key="2">
    <source>
        <dbReference type="SAM" id="MobiDB-lite"/>
    </source>
</evidence>
<dbReference type="NCBIfam" id="TIGR01554">
    <property type="entry name" value="major_cap_HK97"/>
    <property type="match status" value="1"/>
</dbReference>
<evidence type="ECO:0000313" key="5">
    <source>
        <dbReference type="Proteomes" id="UP001239909"/>
    </source>
</evidence>
<dbReference type="RefSeq" id="WP_285671376.1">
    <property type="nucleotide sequence ID" value="NZ_BSYI01000011.1"/>
</dbReference>
<accession>A0ABQ6LH20</accession>
<sequence length="403" mass="44942">MADPKELREKRAQIVAQARSIVDQAEAEKREMTDEERGNFTRAMEEAEKVGRQIEQEERLRELERESALREAETGAETRGKPQGTQAEQRQRAWETYLRTGRIGAGLEVRDLQAEDGPSGGFITAPQQFVNTLIKAVDDEVFIRRLATTEQLGMAGSLGAPELVADPSDAEWTTELGTGSNDTAMKFGKREIYPHPFAKRIKISKDILRKSTIGIEALVRQRFAYKFGVTEEKAFINGTGQRQPLGLMTASNDGIPASRDVATDNSQTEITADGLINAKFSLKAQYLSRAVWIFHRDAVKQLAKLKDGEGQYLWRTGLTGSDPDTLLGRPIYMSEYMPSTFTTGKRVGLFGDLSHYWIADALDMQMQRLDELYAEANQVGFIARRETDGAPVLAEAFARVKLA</sequence>
<feature type="region of interest" description="Disordered" evidence="2">
    <location>
        <begin position="25"/>
        <end position="92"/>
    </location>
</feature>
<name>A0ABQ6LH20_9RHOB</name>
<dbReference type="Proteomes" id="UP001239909">
    <property type="component" value="Unassembled WGS sequence"/>
</dbReference>
<organism evidence="4 5">
    <name type="scientific">Paralimibaculum aggregatum</name>
    <dbReference type="NCBI Taxonomy" id="3036245"/>
    <lineage>
        <taxon>Bacteria</taxon>
        <taxon>Pseudomonadati</taxon>
        <taxon>Pseudomonadota</taxon>
        <taxon>Alphaproteobacteria</taxon>
        <taxon>Rhodobacterales</taxon>
        <taxon>Paracoccaceae</taxon>
        <taxon>Paralimibaculum</taxon>
    </lineage>
</organism>
<dbReference type="SUPFAM" id="SSF56563">
    <property type="entry name" value="Major capsid protein gp5"/>
    <property type="match status" value="1"/>
</dbReference>
<dbReference type="Pfam" id="PF05065">
    <property type="entry name" value="Phage_capsid"/>
    <property type="match status" value="1"/>
</dbReference>